<evidence type="ECO:0000259" key="5">
    <source>
        <dbReference type="Pfam" id="PF08352"/>
    </source>
</evidence>
<name>A0ABP6YVI8_9ACTN</name>
<comment type="caution">
    <text evidence="6">The sequence shown here is derived from an EMBL/GenBank/DDBJ whole genome shotgun (WGS) entry which is preliminary data.</text>
</comment>
<dbReference type="PANTHER" id="PTHR43776:SF7">
    <property type="entry name" value="D,D-DIPEPTIDE TRANSPORT ATP-BINDING PROTEIN DDPF-RELATED"/>
    <property type="match status" value="1"/>
</dbReference>
<dbReference type="InterPro" id="IPR013563">
    <property type="entry name" value="Oligopep_ABC_C"/>
</dbReference>
<evidence type="ECO:0000256" key="4">
    <source>
        <dbReference type="ARBA" id="ARBA00022840"/>
    </source>
</evidence>
<dbReference type="InterPro" id="IPR027417">
    <property type="entry name" value="P-loop_NTPase"/>
</dbReference>
<dbReference type="Proteomes" id="UP001500630">
    <property type="component" value="Unassembled WGS sequence"/>
</dbReference>
<evidence type="ECO:0000256" key="2">
    <source>
        <dbReference type="ARBA" id="ARBA00022448"/>
    </source>
</evidence>
<evidence type="ECO:0000256" key="1">
    <source>
        <dbReference type="ARBA" id="ARBA00005417"/>
    </source>
</evidence>
<proteinExistence type="inferred from homology"/>
<dbReference type="Pfam" id="PF08352">
    <property type="entry name" value="oligo_HPY"/>
    <property type="match status" value="1"/>
</dbReference>
<sequence>MASHNLAVVRYVCDTVSVMSQGRIVESGGTEAVLSRPRDPYTRELLAAVPVMGERFEPGVGVVSRVSAFLLRRARG</sequence>
<comment type="similarity">
    <text evidence="1">Belongs to the ABC transporter superfamily.</text>
</comment>
<gene>
    <name evidence="6" type="ORF">GCM10022419_089090</name>
</gene>
<keyword evidence="4" id="KW-0067">ATP-binding</keyword>
<dbReference type="PANTHER" id="PTHR43776">
    <property type="entry name" value="TRANSPORT ATP-BINDING PROTEIN"/>
    <property type="match status" value="1"/>
</dbReference>
<protein>
    <recommendedName>
        <fullName evidence="5">Oligopeptide/dipeptide ABC transporter C-terminal domain-containing protein</fullName>
    </recommendedName>
</protein>
<reference evidence="7" key="1">
    <citation type="journal article" date="2019" name="Int. J. Syst. Evol. Microbiol.">
        <title>The Global Catalogue of Microorganisms (GCM) 10K type strain sequencing project: providing services to taxonomists for standard genome sequencing and annotation.</title>
        <authorList>
            <consortium name="The Broad Institute Genomics Platform"/>
            <consortium name="The Broad Institute Genome Sequencing Center for Infectious Disease"/>
            <person name="Wu L."/>
            <person name="Ma J."/>
        </authorList>
    </citation>
    <scope>NUCLEOTIDE SEQUENCE [LARGE SCALE GENOMIC DNA]</scope>
    <source>
        <strain evidence="7">JCM 17326</strain>
    </source>
</reference>
<evidence type="ECO:0000313" key="7">
    <source>
        <dbReference type="Proteomes" id="UP001500630"/>
    </source>
</evidence>
<dbReference type="InterPro" id="IPR050319">
    <property type="entry name" value="ABC_transp_ATP-bind"/>
</dbReference>
<keyword evidence="7" id="KW-1185">Reference proteome</keyword>
<keyword evidence="2" id="KW-0813">Transport</keyword>
<dbReference type="Gene3D" id="3.40.50.300">
    <property type="entry name" value="P-loop containing nucleotide triphosphate hydrolases"/>
    <property type="match status" value="1"/>
</dbReference>
<evidence type="ECO:0000313" key="6">
    <source>
        <dbReference type="EMBL" id="GAA3592399.1"/>
    </source>
</evidence>
<dbReference type="SUPFAM" id="SSF52540">
    <property type="entry name" value="P-loop containing nucleoside triphosphate hydrolases"/>
    <property type="match status" value="1"/>
</dbReference>
<organism evidence="6 7">
    <name type="scientific">Nonomuraea rosea</name>
    <dbReference type="NCBI Taxonomy" id="638574"/>
    <lineage>
        <taxon>Bacteria</taxon>
        <taxon>Bacillati</taxon>
        <taxon>Actinomycetota</taxon>
        <taxon>Actinomycetes</taxon>
        <taxon>Streptosporangiales</taxon>
        <taxon>Streptosporangiaceae</taxon>
        <taxon>Nonomuraea</taxon>
    </lineage>
</organism>
<dbReference type="RefSeq" id="WP_345571823.1">
    <property type="nucleotide sequence ID" value="NZ_BAABDQ010000027.1"/>
</dbReference>
<feature type="domain" description="Oligopeptide/dipeptide ABC transporter C-terminal" evidence="5">
    <location>
        <begin position="25"/>
        <end position="55"/>
    </location>
</feature>
<accession>A0ABP6YVI8</accession>
<keyword evidence="3" id="KW-0547">Nucleotide-binding</keyword>
<evidence type="ECO:0000256" key="3">
    <source>
        <dbReference type="ARBA" id="ARBA00022741"/>
    </source>
</evidence>
<dbReference type="EMBL" id="BAABDQ010000027">
    <property type="protein sequence ID" value="GAA3592399.1"/>
    <property type="molecule type" value="Genomic_DNA"/>
</dbReference>